<organism evidence="8 9">
    <name type="scientific">Burkholderia stabilis</name>
    <dbReference type="NCBI Taxonomy" id="95485"/>
    <lineage>
        <taxon>Bacteria</taxon>
        <taxon>Pseudomonadati</taxon>
        <taxon>Pseudomonadota</taxon>
        <taxon>Betaproteobacteria</taxon>
        <taxon>Burkholderiales</taxon>
        <taxon>Burkholderiaceae</taxon>
        <taxon>Burkholderia</taxon>
        <taxon>Burkholderia cepacia complex</taxon>
    </lineage>
</organism>
<dbReference type="PANTHER" id="PTHR33938">
    <property type="entry name" value="FERULOYL ESTERASE B-RELATED"/>
    <property type="match status" value="1"/>
</dbReference>
<dbReference type="AlphaFoldDB" id="A0AAJ5N3W5"/>
<dbReference type="Gene3D" id="3.40.50.1820">
    <property type="entry name" value="alpha/beta hydrolase"/>
    <property type="match status" value="1"/>
</dbReference>
<evidence type="ECO:0000256" key="6">
    <source>
        <dbReference type="ARBA" id="ARBA00022837"/>
    </source>
</evidence>
<proteinExistence type="inferred from homology"/>
<dbReference type="GO" id="GO:0052689">
    <property type="term" value="F:carboxylic ester hydrolase activity"/>
    <property type="evidence" value="ECO:0007669"/>
    <property type="project" value="UniProtKB-KW"/>
</dbReference>
<keyword evidence="7" id="KW-1015">Disulfide bond</keyword>
<evidence type="ECO:0000256" key="5">
    <source>
        <dbReference type="ARBA" id="ARBA00022801"/>
    </source>
</evidence>
<dbReference type="Proteomes" id="UP000268684">
    <property type="component" value="Chromosome I"/>
</dbReference>
<name>A0AAJ5N3W5_9BURK</name>
<evidence type="ECO:0000256" key="1">
    <source>
        <dbReference type="ARBA" id="ARBA00006249"/>
    </source>
</evidence>
<keyword evidence="5" id="KW-0378">Hydrolase</keyword>
<dbReference type="RefSeq" id="WP_163012811.1">
    <property type="nucleotide sequence ID" value="NZ_LR025742.1"/>
</dbReference>
<keyword evidence="4" id="KW-0732">Signal</keyword>
<evidence type="ECO:0000256" key="2">
    <source>
        <dbReference type="ARBA" id="ARBA00022487"/>
    </source>
</evidence>
<dbReference type="EMBL" id="LR025742">
    <property type="protein sequence ID" value="VBB10780.1"/>
    <property type="molecule type" value="Genomic_DNA"/>
</dbReference>
<gene>
    <name evidence="8" type="ORF">BSTAB16_0893</name>
</gene>
<evidence type="ECO:0000313" key="9">
    <source>
        <dbReference type="Proteomes" id="UP000268684"/>
    </source>
</evidence>
<dbReference type="GeneID" id="71053378"/>
<dbReference type="Pfam" id="PF07519">
    <property type="entry name" value="Tannase"/>
    <property type="match status" value="1"/>
</dbReference>
<dbReference type="GO" id="GO:0046872">
    <property type="term" value="F:metal ion binding"/>
    <property type="evidence" value="ECO:0007669"/>
    <property type="project" value="UniProtKB-KW"/>
</dbReference>
<evidence type="ECO:0000313" key="8">
    <source>
        <dbReference type="EMBL" id="VBB10780.1"/>
    </source>
</evidence>
<evidence type="ECO:0000256" key="4">
    <source>
        <dbReference type="ARBA" id="ARBA00022729"/>
    </source>
</evidence>
<dbReference type="InterPro" id="IPR029058">
    <property type="entry name" value="AB_hydrolase_fold"/>
</dbReference>
<comment type="similarity">
    <text evidence="1">Belongs to the tannase family.</text>
</comment>
<keyword evidence="3" id="KW-0479">Metal-binding</keyword>
<reference evidence="8 9" key="1">
    <citation type="submission" date="2017-11" db="EMBL/GenBank/DDBJ databases">
        <authorList>
            <person name="Seth-Smith MB H."/>
        </authorList>
    </citation>
    <scope>NUCLEOTIDE SEQUENCE [LARGE SCALE GENOMIC DNA]</scope>
    <source>
        <strain evidence="8">E</strain>
    </source>
</reference>
<dbReference type="PANTHER" id="PTHR33938:SF15">
    <property type="entry name" value="FERULOYL ESTERASE B-RELATED"/>
    <property type="match status" value="1"/>
</dbReference>
<sequence length="562" mass="59289">MDEDKNNTETEPVFTPPAARRAPWRLSLATFGVAVAGLTACGGSNNNAAPGNSEPPAAITVANPAGSCNALAGTTVPAASIGLPTRGAAITSAALQARDVATGTPEYCQVQGEILAANAADPAIRFQLNLPSQWNVKALQYGGGGFNGTLITGLAVISNGPSDIPTPLAKGYATYGGDAGHQTPGGTFFLNDQAAANYSGESVKRTRDTAMALLQSYYKAPPWKVYYQGGSKGGQEGLYAAQRHAGDFDGVIAYYPALRIPSLTLAWHRMWQPAYRTPGGYPNPAKQALVKAKVMEACDLLDGLADGIVSNTVGCAATFDVGALRCPEGADTGDSCLSDAQINTFQTAASPMEFAFPMANGVTSIGGFPAYQGGELSTWLDAAGTGTAVASYGFFDGIIKFYYYKDAAAISDGFDYRDWRPRVEEMSRDFDVSNPNLDTFRQRGGKLLMVQGTTDMLAPDSLATAYYKSLSDRYAADLPTFMRYYVVPGFGHGWGDFQSTWDSLSALEAWAERGAAPTNQITVDANAATRGRARPLCEYPAFPRYNGSGAPNLAASFNCVTP</sequence>
<accession>A0AAJ5N3W5</accession>
<evidence type="ECO:0000256" key="3">
    <source>
        <dbReference type="ARBA" id="ARBA00022723"/>
    </source>
</evidence>
<dbReference type="InterPro" id="IPR011118">
    <property type="entry name" value="Tannase/feruloyl_esterase"/>
</dbReference>
<dbReference type="SUPFAM" id="SSF53474">
    <property type="entry name" value="alpha/beta-Hydrolases"/>
    <property type="match status" value="1"/>
</dbReference>
<keyword evidence="6" id="KW-0106">Calcium</keyword>
<keyword evidence="2" id="KW-0719">Serine esterase</keyword>
<evidence type="ECO:0000256" key="7">
    <source>
        <dbReference type="ARBA" id="ARBA00023157"/>
    </source>
</evidence>
<keyword evidence="9" id="KW-1185">Reference proteome</keyword>
<protein>
    <submittedName>
        <fullName evidence="8">Tannase and feruloyl esterase</fullName>
    </submittedName>
</protein>